<dbReference type="PANTHER" id="PTHR11908:SF132">
    <property type="entry name" value="ALDEHYDE OXIDASE 1-RELATED"/>
    <property type="match status" value="1"/>
</dbReference>
<comment type="caution">
    <text evidence="4">The sequence shown here is derived from an EMBL/GenBank/DDBJ whole genome shotgun (WGS) entry which is preliminary data.</text>
</comment>
<keyword evidence="5" id="KW-1185">Reference proteome</keyword>
<name>A0ABQ1IK48_9PROT</name>
<gene>
    <name evidence="4" type="ORF">GCM10011505_28030</name>
</gene>
<protein>
    <submittedName>
        <fullName evidence="4">Carbon monoxide dehydrogenase</fullName>
    </submittedName>
</protein>
<proteinExistence type="predicted"/>
<evidence type="ECO:0000313" key="4">
    <source>
        <dbReference type="EMBL" id="GGB45140.1"/>
    </source>
</evidence>
<accession>A0ABQ1IK48</accession>
<evidence type="ECO:0000313" key="5">
    <source>
        <dbReference type="Proteomes" id="UP000603352"/>
    </source>
</evidence>
<dbReference type="SUPFAM" id="SSF56003">
    <property type="entry name" value="Molybdenum cofactor-binding domain"/>
    <property type="match status" value="1"/>
</dbReference>
<dbReference type="PANTHER" id="PTHR11908">
    <property type="entry name" value="XANTHINE DEHYDROGENASE"/>
    <property type="match status" value="1"/>
</dbReference>
<dbReference type="Proteomes" id="UP000603352">
    <property type="component" value="Unassembled WGS sequence"/>
</dbReference>
<dbReference type="Pfam" id="PF02738">
    <property type="entry name" value="MoCoBD_1"/>
    <property type="match status" value="1"/>
</dbReference>
<dbReference type="InterPro" id="IPR000674">
    <property type="entry name" value="Ald_Oxase/Xan_DH_a/b"/>
</dbReference>
<evidence type="ECO:0000259" key="3">
    <source>
        <dbReference type="SMART" id="SM01008"/>
    </source>
</evidence>
<dbReference type="InterPro" id="IPR036856">
    <property type="entry name" value="Ald_Oxase/Xan_DH_a/b_sf"/>
</dbReference>
<dbReference type="SMART" id="SM01008">
    <property type="entry name" value="Ald_Xan_dh_C"/>
    <property type="match status" value="1"/>
</dbReference>
<dbReference type="InterPro" id="IPR008274">
    <property type="entry name" value="AldOxase/xan_DH_MoCoBD1"/>
</dbReference>
<feature type="domain" description="Aldehyde oxidase/xanthine dehydrogenase a/b hammerhead" evidence="3">
    <location>
        <begin position="18"/>
        <end position="139"/>
    </location>
</feature>
<evidence type="ECO:0000256" key="2">
    <source>
        <dbReference type="ARBA" id="ARBA00023002"/>
    </source>
</evidence>
<evidence type="ECO:0000256" key="1">
    <source>
        <dbReference type="ARBA" id="ARBA00022505"/>
    </source>
</evidence>
<dbReference type="InterPro" id="IPR046867">
    <property type="entry name" value="AldOxase/xan_DH_MoCoBD2"/>
</dbReference>
<keyword evidence="2" id="KW-0560">Oxidoreductase</keyword>
<dbReference type="Pfam" id="PF20256">
    <property type="entry name" value="MoCoBD_2"/>
    <property type="match status" value="1"/>
</dbReference>
<dbReference type="SUPFAM" id="SSF54665">
    <property type="entry name" value="CO dehydrogenase molybdoprotein N-domain-like"/>
    <property type="match status" value="1"/>
</dbReference>
<dbReference type="Pfam" id="PF01315">
    <property type="entry name" value="Ald_Xan_dh_C"/>
    <property type="match status" value="1"/>
</dbReference>
<organism evidence="4 5">
    <name type="scientific">Tistrella bauzanensis</name>
    <dbReference type="NCBI Taxonomy" id="657419"/>
    <lineage>
        <taxon>Bacteria</taxon>
        <taxon>Pseudomonadati</taxon>
        <taxon>Pseudomonadota</taxon>
        <taxon>Alphaproteobacteria</taxon>
        <taxon>Geminicoccales</taxon>
        <taxon>Geminicoccaceae</taxon>
        <taxon>Tistrella</taxon>
    </lineage>
</organism>
<dbReference type="Gene3D" id="3.90.1170.50">
    <property type="entry name" value="Aldehyde oxidase/xanthine dehydrogenase, a/b hammerhead"/>
    <property type="match status" value="1"/>
</dbReference>
<reference evidence="5" key="1">
    <citation type="journal article" date="2019" name="Int. J. Syst. Evol. Microbiol.">
        <title>The Global Catalogue of Microorganisms (GCM) 10K type strain sequencing project: providing services to taxonomists for standard genome sequencing and annotation.</title>
        <authorList>
            <consortium name="The Broad Institute Genomics Platform"/>
            <consortium name="The Broad Institute Genome Sequencing Center for Infectious Disease"/>
            <person name="Wu L."/>
            <person name="Ma J."/>
        </authorList>
    </citation>
    <scope>NUCLEOTIDE SEQUENCE [LARGE SCALE GENOMIC DNA]</scope>
    <source>
        <strain evidence="5">CGMCC 1.10188</strain>
    </source>
</reference>
<sequence length="795" mass="85020">MSWVGKPLRRKEDYRFLTGAGHYVADAAAAMDAAHMYILRSPHGAAGLRRIDIAAARALPGVLDIITGADLAASDIGGLPCAWPVVSRDGSPMVHPVHPVIPVDRVLHVGDPVAAVVAQTAEQAETAAEAILVDYEVWPCHTDLATVLMPGAAKVRAELPDNLCFDWDLGNAAAVDAQLAASAHVVTLDLVQNRVNASPMETRGTLGIYDRGRDDYTLYTSSQNPHSIRVTLSASTLKVPEEKIRVISPDVGGGFGMKIYHYAEEVLVLVAARRINRPVRWIASRLEAFQADTYARDHVTRVSLGLDRDGTFRAMKVHTIANMGAYLSTFAPSIPTFFYANPFPGPYALRDVYVHVQGVFTNTTPVDAYRGAGRPEATYVMERIVEAAARELGMDPFEIRRRNAIPADAIPYKTPFLWTYDSGDLPALMDLARAAADIDGYSTRKAATEARGCLRGMGVAFYMEACGMGPSKLLIEAGLGGGQFEVATVRVSPTGGIVVLTGSHSHGQGHETAFAQIVADKTGIDPALIEIVHGDTAKVPYGVGTYGSRSLSVGGSALAVTTDKVVTKMKRIAAHMLGTDAADIDLTDGIFRARTGNRSLHFTEVARRAYAPVDYPAGMEPGIDETTYYDPEAFTFPYGCHIVEVEIDPETGTTTVDRYLAVDDFGRIVNPLIVEGQIHGGAAQAIGQACMELCRYDPETGQLLTGSFMDYAMPRATDVPAVELVSMETICTTNPVGAKGCGEASAIAGPAAVINAICDALHDHGVRHLDMPATPEKVWSAIQAASLRAEDTADA</sequence>
<dbReference type="InterPro" id="IPR037165">
    <property type="entry name" value="AldOxase/xan_DH_Mopterin-bd_sf"/>
</dbReference>
<dbReference type="InterPro" id="IPR016208">
    <property type="entry name" value="Ald_Oxase/xanthine_DH-like"/>
</dbReference>
<dbReference type="RefSeq" id="WP_188578907.1">
    <property type="nucleotide sequence ID" value="NZ_BMDZ01000032.1"/>
</dbReference>
<dbReference type="Gene3D" id="3.30.365.10">
    <property type="entry name" value="Aldehyde oxidase/xanthine dehydrogenase, molybdopterin binding domain"/>
    <property type="match status" value="4"/>
</dbReference>
<keyword evidence="1" id="KW-0500">Molybdenum</keyword>
<dbReference type="EMBL" id="BMDZ01000032">
    <property type="protein sequence ID" value="GGB45140.1"/>
    <property type="molecule type" value="Genomic_DNA"/>
</dbReference>